<dbReference type="InterPro" id="IPR002318">
    <property type="entry name" value="Ala-tRNA-lgiase_IIc"/>
</dbReference>
<organism evidence="13">
    <name type="scientific">uncultured Chloroflexia bacterium</name>
    <dbReference type="NCBI Taxonomy" id="1672391"/>
    <lineage>
        <taxon>Bacteria</taxon>
        <taxon>Bacillati</taxon>
        <taxon>Chloroflexota</taxon>
        <taxon>Chloroflexia</taxon>
        <taxon>environmental samples</taxon>
    </lineage>
</organism>
<evidence type="ECO:0000256" key="6">
    <source>
        <dbReference type="ARBA" id="ARBA00022840"/>
    </source>
</evidence>
<proteinExistence type="inferred from homology"/>
<comment type="catalytic activity">
    <reaction evidence="11">
        <text>tRNA(Ala) + L-alanine + ATP = L-alanyl-tRNA(Ala) + AMP + diphosphate</text>
        <dbReference type="Rhea" id="RHEA:12540"/>
        <dbReference type="Rhea" id="RHEA-COMP:9657"/>
        <dbReference type="Rhea" id="RHEA-COMP:9923"/>
        <dbReference type="ChEBI" id="CHEBI:30616"/>
        <dbReference type="ChEBI" id="CHEBI:33019"/>
        <dbReference type="ChEBI" id="CHEBI:57972"/>
        <dbReference type="ChEBI" id="CHEBI:78442"/>
        <dbReference type="ChEBI" id="CHEBI:78497"/>
        <dbReference type="ChEBI" id="CHEBI:456215"/>
        <dbReference type="EC" id="6.1.1.7"/>
    </reaction>
</comment>
<dbReference type="PRINTS" id="PR00980">
    <property type="entry name" value="TRNASYNTHALA"/>
</dbReference>
<dbReference type="GO" id="GO:0000049">
    <property type="term" value="F:tRNA binding"/>
    <property type="evidence" value="ECO:0007669"/>
    <property type="project" value="UniProtKB-KW"/>
</dbReference>
<dbReference type="PANTHER" id="PTHR11777">
    <property type="entry name" value="ALANYL-TRNA SYNTHETASE"/>
    <property type="match status" value="1"/>
</dbReference>
<dbReference type="SUPFAM" id="SSF55681">
    <property type="entry name" value="Class II aaRS and biotin synthetases"/>
    <property type="match status" value="1"/>
</dbReference>
<dbReference type="SUPFAM" id="SSF101353">
    <property type="entry name" value="Putative anticodon-binding domain of alanyl-tRNA synthetase (AlaRS)"/>
    <property type="match status" value="1"/>
</dbReference>
<evidence type="ECO:0000313" key="13">
    <source>
        <dbReference type="EMBL" id="CAA9381240.1"/>
    </source>
</evidence>
<dbReference type="PANTHER" id="PTHR11777:SF9">
    <property type="entry name" value="ALANINE--TRNA LIGASE, CYTOPLASMIC"/>
    <property type="match status" value="1"/>
</dbReference>
<dbReference type="GO" id="GO:0006419">
    <property type="term" value="P:alanyl-tRNA aminoacylation"/>
    <property type="evidence" value="ECO:0007669"/>
    <property type="project" value="InterPro"/>
</dbReference>
<dbReference type="GO" id="GO:0004813">
    <property type="term" value="F:alanine-tRNA ligase activity"/>
    <property type="evidence" value="ECO:0007669"/>
    <property type="project" value="UniProtKB-EC"/>
</dbReference>
<reference evidence="13" key="1">
    <citation type="submission" date="2020-02" db="EMBL/GenBank/DDBJ databases">
        <authorList>
            <person name="Meier V. D."/>
        </authorList>
    </citation>
    <scope>NUCLEOTIDE SEQUENCE</scope>
    <source>
        <strain evidence="13">AVDCRST_MAG93</strain>
    </source>
</reference>
<evidence type="ECO:0000256" key="8">
    <source>
        <dbReference type="ARBA" id="ARBA00022917"/>
    </source>
</evidence>
<dbReference type="InterPro" id="IPR018163">
    <property type="entry name" value="Thr/Ala-tRNA-synth_IIc_edit"/>
</dbReference>
<keyword evidence="6" id="KW-0067">ATP-binding</keyword>
<evidence type="ECO:0000259" key="12">
    <source>
        <dbReference type="PROSITE" id="PS50860"/>
    </source>
</evidence>
<evidence type="ECO:0000256" key="3">
    <source>
        <dbReference type="ARBA" id="ARBA00022555"/>
    </source>
</evidence>
<dbReference type="InterPro" id="IPR012947">
    <property type="entry name" value="tRNA_SAD"/>
</dbReference>
<dbReference type="InterPro" id="IPR018165">
    <property type="entry name" value="Ala-tRNA-synth_IIc_core"/>
</dbReference>
<comment type="function">
    <text evidence="10">Catalyzes the attachment of alanine to tRNA(Ala) in a two-step reaction: alanine is first activated by ATP to form Ala-AMP and then transferred to the acceptor end of tRNA(Ala). Also edits incorrectly charged Ser-tRNA(Ala) and Gly-tRNA(Ala) via its editing domain.</text>
</comment>
<dbReference type="Pfam" id="PF07973">
    <property type="entry name" value="tRNA_SAD"/>
    <property type="match status" value="1"/>
</dbReference>
<dbReference type="EMBL" id="CADCTR010003080">
    <property type="protein sequence ID" value="CAA9381240.1"/>
    <property type="molecule type" value="Genomic_DNA"/>
</dbReference>
<feature type="non-terminal residue" evidence="13">
    <location>
        <position position="362"/>
    </location>
</feature>
<keyword evidence="8" id="KW-0648">Protein biosynthesis</keyword>
<dbReference type="Gene3D" id="3.30.930.10">
    <property type="entry name" value="Bira Bifunctional Protein, Domain 2"/>
    <property type="match status" value="1"/>
</dbReference>
<evidence type="ECO:0000256" key="4">
    <source>
        <dbReference type="ARBA" id="ARBA00022598"/>
    </source>
</evidence>
<protein>
    <recommendedName>
        <fullName evidence="2">alanine--tRNA ligase</fullName>
        <ecNumber evidence="2">6.1.1.7</ecNumber>
    </recommendedName>
</protein>
<gene>
    <name evidence="13" type="ORF">AVDCRST_MAG93-9188</name>
</gene>
<dbReference type="SUPFAM" id="SSF55186">
    <property type="entry name" value="ThrRS/AlaRS common domain"/>
    <property type="match status" value="1"/>
</dbReference>
<dbReference type="InterPro" id="IPR018164">
    <property type="entry name" value="Ala-tRNA-synth_IIc_N"/>
</dbReference>
<feature type="non-terminal residue" evidence="13">
    <location>
        <position position="1"/>
    </location>
</feature>
<evidence type="ECO:0000256" key="1">
    <source>
        <dbReference type="ARBA" id="ARBA00008226"/>
    </source>
</evidence>
<dbReference type="AlphaFoldDB" id="A0A6J4N9E6"/>
<evidence type="ECO:0000256" key="9">
    <source>
        <dbReference type="ARBA" id="ARBA00023146"/>
    </source>
</evidence>
<dbReference type="GO" id="GO:0005524">
    <property type="term" value="F:ATP binding"/>
    <property type="evidence" value="ECO:0007669"/>
    <property type="project" value="UniProtKB-KW"/>
</dbReference>
<accession>A0A6J4N9E6</accession>
<keyword evidence="7" id="KW-0694">RNA-binding</keyword>
<dbReference type="InterPro" id="IPR018162">
    <property type="entry name" value="Ala-tRNA-ligase_IIc_anticod-bd"/>
</dbReference>
<dbReference type="Pfam" id="PF01411">
    <property type="entry name" value="tRNA-synt_2c"/>
    <property type="match status" value="1"/>
</dbReference>
<keyword evidence="3" id="KW-0820">tRNA-binding</keyword>
<keyword evidence="9 13" id="KW-0030">Aminoacyl-tRNA synthetase</keyword>
<name>A0A6J4N9E6_9CHLR</name>
<dbReference type="InterPro" id="IPR045864">
    <property type="entry name" value="aa-tRNA-synth_II/BPL/LPL"/>
</dbReference>
<dbReference type="Gene3D" id="3.30.54.20">
    <property type="match status" value="1"/>
</dbReference>
<keyword evidence="4 13" id="KW-0436">Ligase</keyword>
<dbReference type="InterPro" id="IPR050058">
    <property type="entry name" value="Ala-tRNA_ligase"/>
</dbReference>
<dbReference type="PROSITE" id="PS50860">
    <property type="entry name" value="AA_TRNA_LIGASE_II_ALA"/>
    <property type="match status" value="1"/>
</dbReference>
<feature type="domain" description="Alanyl-transfer RNA synthetases family profile" evidence="12">
    <location>
        <begin position="1"/>
        <end position="362"/>
    </location>
</feature>
<evidence type="ECO:0000256" key="7">
    <source>
        <dbReference type="ARBA" id="ARBA00022884"/>
    </source>
</evidence>
<dbReference type="GO" id="GO:0002161">
    <property type="term" value="F:aminoacyl-tRNA deacylase activity"/>
    <property type="evidence" value="ECO:0007669"/>
    <property type="project" value="TreeGrafter"/>
</dbReference>
<comment type="similarity">
    <text evidence="1">Belongs to the class-II aminoacyl-tRNA synthetase family.</text>
</comment>
<dbReference type="FunFam" id="3.30.980.10:FF:000004">
    <property type="entry name" value="Alanine--tRNA ligase, cytoplasmic"/>
    <property type="match status" value="1"/>
</dbReference>
<sequence>ELCNNVFLQYDLQPDGIYTRLGQRNVDMGMGLERMLTVLQGVPTIYDTDLFAPIVEHIHARATAPQEFAVRVIADHARAAVGILGEGIEPGNADQPYVARRLIRRAIRYGREIGITGPFLAELGGSVIATLRDAYPFLVEKCERICEDLNVEEQRFHRTLARGEQQFAKMLATSPERLSGEAAFHLYDTYGFPIELTEELAVREGRTVDRAGYDAAYLQHQQQSRAGSVERFRGGLAERNPATTRLHTATHLLQAALREVLGSHVTQRGSNITTERLRFDFNHPERLTAEQLAEVEHRVNEHIRSNLPVIWAEMSVTDARSTGALGVFEERYGEQVKVYAIGDVSREMCGGPHVEQTGDLGQ</sequence>
<dbReference type="Gene3D" id="3.30.980.10">
    <property type="entry name" value="Threonyl-trna Synthetase, Chain A, domain 2"/>
    <property type="match status" value="1"/>
</dbReference>
<evidence type="ECO:0000256" key="2">
    <source>
        <dbReference type="ARBA" id="ARBA00013168"/>
    </source>
</evidence>
<dbReference type="GO" id="GO:0005737">
    <property type="term" value="C:cytoplasm"/>
    <property type="evidence" value="ECO:0007669"/>
    <property type="project" value="InterPro"/>
</dbReference>
<evidence type="ECO:0000256" key="11">
    <source>
        <dbReference type="ARBA" id="ARBA00048300"/>
    </source>
</evidence>
<dbReference type="EC" id="6.1.1.7" evidence="2"/>
<keyword evidence="5" id="KW-0547">Nucleotide-binding</keyword>
<evidence type="ECO:0000256" key="10">
    <source>
        <dbReference type="ARBA" id="ARBA00024779"/>
    </source>
</evidence>
<evidence type="ECO:0000256" key="5">
    <source>
        <dbReference type="ARBA" id="ARBA00022741"/>
    </source>
</evidence>